<feature type="domain" description="Thioredoxin" evidence="2">
    <location>
        <begin position="59"/>
        <end position="148"/>
    </location>
</feature>
<dbReference type="GO" id="GO:0005829">
    <property type="term" value="C:cytosol"/>
    <property type="evidence" value="ECO:0007669"/>
    <property type="project" value="TreeGrafter"/>
</dbReference>
<protein>
    <recommendedName>
        <fullName evidence="2">Thioredoxin domain-containing protein</fullName>
    </recommendedName>
</protein>
<dbReference type="eggNOG" id="KOG3425">
    <property type="taxonomic scope" value="Eukaryota"/>
</dbReference>
<evidence type="ECO:0000313" key="4">
    <source>
        <dbReference type="Proteomes" id="UP000001058"/>
    </source>
</evidence>
<dbReference type="InterPro" id="IPR010357">
    <property type="entry name" value="TXNDC17_dom"/>
</dbReference>
<sequence length="204" mass="22411">MSSSLPSSILFMGGKCECRPHRYHAGACGDPGFPRQAHRWLAAVTSIWRKLHRVVHHSEYKSVLPELLDHAEPHFVAFTSGLNSEGRPWCPDCSAAMPIIREVVLGAGGSLLEVSVGTRADWADRQHPMRVDPQCPVRYVPTLYHWSTEGCGSSVSNPLSSDETEENLRLTVAKFVQQTAAGQRYVDRLTREIIQSGGKGCGGC</sequence>
<evidence type="ECO:0000256" key="1">
    <source>
        <dbReference type="ARBA" id="ARBA00008987"/>
    </source>
</evidence>
<dbReference type="InParanoid" id="D8UCJ2"/>
<keyword evidence="4" id="KW-1185">Reference proteome</keyword>
<dbReference type="Proteomes" id="UP000001058">
    <property type="component" value="Unassembled WGS sequence"/>
</dbReference>
<dbReference type="RefSeq" id="XP_002956357.1">
    <property type="nucleotide sequence ID" value="XM_002956311.1"/>
</dbReference>
<dbReference type="PANTHER" id="PTHR12452">
    <property type="entry name" value="42-9-9 PROTEIN-RELATED"/>
    <property type="match status" value="1"/>
</dbReference>
<evidence type="ECO:0000259" key="2">
    <source>
        <dbReference type="Pfam" id="PF06110"/>
    </source>
</evidence>
<dbReference type="GeneID" id="9619445"/>
<dbReference type="Pfam" id="PF06110">
    <property type="entry name" value="TXD17-like_Trx"/>
    <property type="match status" value="1"/>
</dbReference>
<name>D8UCJ2_VOLCA</name>
<dbReference type="KEGG" id="vcn:VOLCADRAFT_107196"/>
<proteinExistence type="inferred from homology"/>
<organism evidence="4">
    <name type="scientific">Volvox carteri f. nagariensis</name>
    <dbReference type="NCBI Taxonomy" id="3068"/>
    <lineage>
        <taxon>Eukaryota</taxon>
        <taxon>Viridiplantae</taxon>
        <taxon>Chlorophyta</taxon>
        <taxon>core chlorophytes</taxon>
        <taxon>Chlorophyceae</taxon>
        <taxon>CS clade</taxon>
        <taxon>Chlamydomonadales</taxon>
        <taxon>Volvocaceae</taxon>
        <taxon>Volvox</taxon>
    </lineage>
</organism>
<dbReference type="SUPFAM" id="SSF52833">
    <property type="entry name" value="Thioredoxin-like"/>
    <property type="match status" value="1"/>
</dbReference>
<dbReference type="InterPro" id="IPR045108">
    <property type="entry name" value="TXNDC17-like"/>
</dbReference>
<dbReference type="PANTHER" id="PTHR12452:SF0">
    <property type="entry name" value="THIOREDOXIN DOMAIN-CONTAINING PROTEIN 17"/>
    <property type="match status" value="1"/>
</dbReference>
<dbReference type="EMBL" id="GL378381">
    <property type="protein sequence ID" value="EFJ42501.1"/>
    <property type="molecule type" value="Genomic_DNA"/>
</dbReference>
<dbReference type="OrthoDB" id="78947at2759"/>
<gene>
    <name evidence="3" type="ORF">VOLCADRAFT_107196</name>
</gene>
<dbReference type="Gene3D" id="3.40.30.10">
    <property type="entry name" value="Glutaredoxin"/>
    <property type="match status" value="1"/>
</dbReference>
<dbReference type="GO" id="GO:0047134">
    <property type="term" value="F:protein-disulfide reductase [NAD(P)H] activity"/>
    <property type="evidence" value="ECO:0007669"/>
    <property type="project" value="InterPro"/>
</dbReference>
<comment type="similarity">
    <text evidence="1">Belongs to the thioredoxin family.</text>
</comment>
<evidence type="ECO:0000313" key="3">
    <source>
        <dbReference type="EMBL" id="EFJ42501.1"/>
    </source>
</evidence>
<reference evidence="3 4" key="1">
    <citation type="journal article" date="2010" name="Science">
        <title>Genomic analysis of organismal complexity in the multicellular green alga Volvox carteri.</title>
        <authorList>
            <person name="Prochnik S.E."/>
            <person name="Umen J."/>
            <person name="Nedelcu A.M."/>
            <person name="Hallmann A."/>
            <person name="Miller S.M."/>
            <person name="Nishii I."/>
            <person name="Ferris P."/>
            <person name="Kuo A."/>
            <person name="Mitros T."/>
            <person name="Fritz-Laylin L.K."/>
            <person name="Hellsten U."/>
            <person name="Chapman J."/>
            <person name="Simakov O."/>
            <person name="Rensing S.A."/>
            <person name="Terry A."/>
            <person name="Pangilinan J."/>
            <person name="Kapitonov V."/>
            <person name="Jurka J."/>
            <person name="Salamov A."/>
            <person name="Shapiro H."/>
            <person name="Schmutz J."/>
            <person name="Grimwood J."/>
            <person name="Lindquist E."/>
            <person name="Lucas S."/>
            <person name="Grigoriev I.V."/>
            <person name="Schmitt R."/>
            <person name="Kirk D."/>
            <person name="Rokhsar D.S."/>
        </authorList>
    </citation>
    <scope>NUCLEOTIDE SEQUENCE [LARGE SCALE GENOMIC DNA]</scope>
    <source>
        <strain evidence="4">f. Nagariensis / Eve</strain>
    </source>
</reference>
<dbReference type="AlphaFoldDB" id="D8UCJ2"/>
<dbReference type="InterPro" id="IPR036249">
    <property type="entry name" value="Thioredoxin-like_sf"/>
</dbReference>
<accession>D8UCJ2</accession>
<dbReference type="STRING" id="3068.D8UCJ2"/>